<sequence length="65" mass="7402">MAVCSNPLISENMRTIYRVESPTGEVRVLEVSRNETGYNVYIDDSNICESITEEELTEALENLNF</sequence>
<accession>A0A8S5R7X0</accession>
<organism evidence="1">
    <name type="scientific">virus sp. ct3kA5</name>
    <dbReference type="NCBI Taxonomy" id="2826790"/>
    <lineage>
        <taxon>Viruses</taxon>
    </lineage>
</organism>
<protein>
    <submittedName>
        <fullName evidence="1">Uncharacterized protein</fullName>
    </submittedName>
</protein>
<reference evidence="1" key="1">
    <citation type="journal article" date="2021" name="Proc. Natl. Acad. Sci. U.S.A.">
        <title>A Catalog of Tens of Thousands of Viruses from Human Metagenomes Reveals Hidden Associations with Chronic Diseases.</title>
        <authorList>
            <person name="Tisza M.J."/>
            <person name="Buck C.B."/>
        </authorList>
    </citation>
    <scope>NUCLEOTIDE SEQUENCE</scope>
    <source>
        <strain evidence="1">Ct3kA5</strain>
    </source>
</reference>
<dbReference type="EMBL" id="BK015830">
    <property type="protein sequence ID" value="DAE27185.1"/>
    <property type="molecule type" value="Genomic_DNA"/>
</dbReference>
<evidence type="ECO:0000313" key="1">
    <source>
        <dbReference type="EMBL" id="DAE27185.1"/>
    </source>
</evidence>
<name>A0A8S5R7X0_9VIRU</name>
<proteinExistence type="predicted"/>